<evidence type="ECO:0000256" key="1">
    <source>
        <dbReference type="SAM" id="SignalP"/>
    </source>
</evidence>
<name>A0A2C5Y6J0_9HYPO</name>
<dbReference type="Proteomes" id="UP000226192">
    <property type="component" value="Unassembled WGS sequence"/>
</dbReference>
<gene>
    <name evidence="2" type="ORF">CDD81_6899</name>
</gene>
<proteinExistence type="predicted"/>
<protein>
    <submittedName>
        <fullName evidence="2">Uncharacterized protein</fullName>
    </submittedName>
</protein>
<feature type="signal peptide" evidence="1">
    <location>
        <begin position="1"/>
        <end position="18"/>
    </location>
</feature>
<accession>A0A2C5Y6J0</accession>
<comment type="caution">
    <text evidence="2">The sequence shown here is derived from an EMBL/GenBank/DDBJ whole genome shotgun (WGS) entry which is preliminary data.</text>
</comment>
<dbReference type="AlphaFoldDB" id="A0A2C5Y6J0"/>
<evidence type="ECO:0000313" key="2">
    <source>
        <dbReference type="EMBL" id="PHH62584.1"/>
    </source>
</evidence>
<evidence type="ECO:0000313" key="3">
    <source>
        <dbReference type="Proteomes" id="UP000226192"/>
    </source>
</evidence>
<dbReference type="EMBL" id="NJET01000068">
    <property type="protein sequence ID" value="PHH62584.1"/>
    <property type="molecule type" value="Genomic_DNA"/>
</dbReference>
<reference evidence="2 3" key="1">
    <citation type="submission" date="2017-06" db="EMBL/GenBank/DDBJ databases">
        <title>Ant-infecting Ophiocordyceps genomes reveal a high diversity of potential behavioral manipulation genes and a possible major role for enterotoxins.</title>
        <authorList>
            <person name="De Bekker C."/>
            <person name="Evans H.C."/>
            <person name="Brachmann A."/>
            <person name="Hughes D.P."/>
        </authorList>
    </citation>
    <scope>NUCLEOTIDE SEQUENCE [LARGE SCALE GENOMIC DNA]</scope>
    <source>
        <strain evidence="2 3">Map64</strain>
    </source>
</reference>
<feature type="chain" id="PRO_5012112399" evidence="1">
    <location>
        <begin position="19"/>
        <end position="129"/>
    </location>
</feature>
<organism evidence="2 3">
    <name type="scientific">Ophiocordyceps australis</name>
    <dbReference type="NCBI Taxonomy" id="1399860"/>
    <lineage>
        <taxon>Eukaryota</taxon>
        <taxon>Fungi</taxon>
        <taxon>Dikarya</taxon>
        <taxon>Ascomycota</taxon>
        <taxon>Pezizomycotina</taxon>
        <taxon>Sordariomycetes</taxon>
        <taxon>Hypocreomycetidae</taxon>
        <taxon>Hypocreales</taxon>
        <taxon>Ophiocordycipitaceae</taxon>
        <taxon>Ophiocordyceps</taxon>
    </lineage>
</organism>
<keyword evidence="1" id="KW-0732">Signal</keyword>
<keyword evidence="3" id="KW-1185">Reference proteome</keyword>
<dbReference type="OrthoDB" id="2910287at2759"/>
<sequence length="129" mass="14296">MKTCTLLAALISAASVLASPLTRTKRAVGGITMCTGANKTGTCEYSVYELDKCHDLDEPFYRNIRTFEPDDDDFACYPRLVDCSGLCKSPTGCTFGAVNATYVNREDLAAIRWDTLFRSFNCFVPPRRT</sequence>